<comment type="caution">
    <text evidence="9">The sequence shown here is derived from an EMBL/GenBank/DDBJ whole genome shotgun (WGS) entry which is preliminary data.</text>
</comment>
<evidence type="ECO:0000256" key="5">
    <source>
        <dbReference type="ARBA" id="ARBA00022989"/>
    </source>
</evidence>
<evidence type="ECO:0000256" key="6">
    <source>
        <dbReference type="ARBA" id="ARBA00023136"/>
    </source>
</evidence>
<feature type="transmembrane region" description="Helical" evidence="7">
    <location>
        <begin position="107"/>
        <end position="126"/>
    </location>
</feature>
<evidence type="ECO:0000256" key="2">
    <source>
        <dbReference type="ARBA" id="ARBA00005236"/>
    </source>
</evidence>
<evidence type="ECO:0000313" key="9">
    <source>
        <dbReference type="EMBL" id="GGN06800.1"/>
    </source>
</evidence>
<dbReference type="InterPro" id="IPR051447">
    <property type="entry name" value="Lipoprotein-release_system"/>
</dbReference>
<feature type="domain" description="ABC3 transporter permease C-terminal" evidence="8">
    <location>
        <begin position="14"/>
        <end position="136"/>
    </location>
</feature>
<protein>
    <recommendedName>
        <fullName evidence="8">ABC3 transporter permease C-terminal domain-containing protein</fullName>
    </recommendedName>
</protein>
<dbReference type="PANTHER" id="PTHR30489">
    <property type="entry name" value="LIPOPROTEIN-RELEASING SYSTEM TRANSMEMBRANE PROTEIN LOLE"/>
    <property type="match status" value="1"/>
</dbReference>
<dbReference type="PANTHER" id="PTHR30489:SF0">
    <property type="entry name" value="LIPOPROTEIN-RELEASING SYSTEM TRANSMEMBRANE PROTEIN LOLE"/>
    <property type="match status" value="1"/>
</dbReference>
<dbReference type="InterPro" id="IPR003838">
    <property type="entry name" value="ABC3_permease_C"/>
</dbReference>
<keyword evidence="6 7" id="KW-0472">Membrane</keyword>
<reference evidence="10" key="1">
    <citation type="journal article" date="2019" name="Int. J. Syst. Evol. Microbiol.">
        <title>The Global Catalogue of Microorganisms (GCM) 10K type strain sequencing project: providing services to taxonomists for standard genome sequencing and annotation.</title>
        <authorList>
            <consortium name="The Broad Institute Genomics Platform"/>
            <consortium name="The Broad Institute Genome Sequencing Center for Infectious Disease"/>
            <person name="Wu L."/>
            <person name="Ma J."/>
        </authorList>
    </citation>
    <scope>NUCLEOTIDE SEQUENCE [LARGE SCALE GENOMIC DNA]</scope>
    <source>
        <strain evidence="10">CGMCC 1.6375</strain>
    </source>
</reference>
<keyword evidence="4 7" id="KW-0812">Transmembrane</keyword>
<proteinExistence type="inferred from homology"/>
<dbReference type="Pfam" id="PF02687">
    <property type="entry name" value="FtsX"/>
    <property type="match status" value="1"/>
</dbReference>
<comment type="similarity">
    <text evidence="2">Belongs to the ABC-4 integral membrane protein family. LolC/E subfamily.</text>
</comment>
<keyword evidence="10" id="KW-1185">Reference proteome</keyword>
<evidence type="ECO:0000259" key="8">
    <source>
        <dbReference type="Pfam" id="PF02687"/>
    </source>
</evidence>
<evidence type="ECO:0000256" key="1">
    <source>
        <dbReference type="ARBA" id="ARBA00004651"/>
    </source>
</evidence>
<keyword evidence="5 7" id="KW-1133">Transmembrane helix</keyword>
<organism evidence="9 10">
    <name type="scientific">Dyadobacter beijingensis</name>
    <dbReference type="NCBI Taxonomy" id="365489"/>
    <lineage>
        <taxon>Bacteria</taxon>
        <taxon>Pseudomonadati</taxon>
        <taxon>Bacteroidota</taxon>
        <taxon>Cytophagia</taxon>
        <taxon>Cytophagales</taxon>
        <taxon>Spirosomataceae</taxon>
        <taxon>Dyadobacter</taxon>
    </lineage>
</organism>
<evidence type="ECO:0000313" key="10">
    <source>
        <dbReference type="Proteomes" id="UP000632339"/>
    </source>
</evidence>
<sequence>MEGDVLRRMIVYGVAGTILLVAGFGIFNILTMMIYEKMKEIAILKATGFSASDVRVIFLTQALVIGAAGAVMGLVFGFLISYAVSKVPFNSDVMIMLDHLPVSFKPVYYITGFTFGILTTALSGYLPSRKAAKMNPLSILKG</sequence>
<comment type="subcellular location">
    <subcellularLocation>
        <location evidence="1">Cell membrane</location>
        <topology evidence="1">Multi-pass membrane protein</topology>
    </subcellularLocation>
</comment>
<feature type="transmembrane region" description="Helical" evidence="7">
    <location>
        <begin position="12"/>
        <end position="35"/>
    </location>
</feature>
<dbReference type="EMBL" id="BMLI01000002">
    <property type="protein sequence ID" value="GGN06800.1"/>
    <property type="molecule type" value="Genomic_DNA"/>
</dbReference>
<evidence type="ECO:0000256" key="7">
    <source>
        <dbReference type="SAM" id="Phobius"/>
    </source>
</evidence>
<gene>
    <name evidence="9" type="ORF">GCM10010967_47720</name>
</gene>
<accession>A0ABQ2IHH9</accession>
<dbReference type="Proteomes" id="UP000632339">
    <property type="component" value="Unassembled WGS sequence"/>
</dbReference>
<evidence type="ECO:0000256" key="4">
    <source>
        <dbReference type="ARBA" id="ARBA00022692"/>
    </source>
</evidence>
<name>A0ABQ2IHH9_9BACT</name>
<feature type="transmembrane region" description="Helical" evidence="7">
    <location>
        <begin position="56"/>
        <end position="84"/>
    </location>
</feature>
<evidence type="ECO:0000256" key="3">
    <source>
        <dbReference type="ARBA" id="ARBA00022475"/>
    </source>
</evidence>
<keyword evidence="3" id="KW-1003">Cell membrane</keyword>